<evidence type="ECO:0000256" key="6">
    <source>
        <dbReference type="ARBA" id="ARBA00023170"/>
    </source>
</evidence>
<evidence type="ECO:0000256" key="3">
    <source>
        <dbReference type="ARBA" id="ARBA00022692"/>
    </source>
</evidence>
<gene>
    <name evidence="10" type="ORF">CHIRRI_LOCUS13371</name>
</gene>
<protein>
    <recommendedName>
        <fullName evidence="12">Ionotropic receptor</fullName>
    </recommendedName>
</protein>
<reference evidence="10" key="1">
    <citation type="submission" date="2022-01" db="EMBL/GenBank/DDBJ databases">
        <authorList>
            <person name="King R."/>
        </authorList>
    </citation>
    <scope>NUCLEOTIDE SEQUENCE</scope>
</reference>
<sequence>MNFQHIFVLIQFTAMTECDILAIKHENDTKLVSNYILSVCEDFFIRKSMKFDVIVFESSSERINDIRTGIIKEFGQKYPIRTCMASYFKRHYFENSALILIKDMASYLRYLETTIFVSFDPTIIKIIVYVDDTQFSIPDMVDFHDHPYLRSVEYYILNSNDTLTLATYDSFSRTNCTQQELKILQKFDKIKKTSTKNVKNHKKFYNFNGCPLIITPSYGPLLFLKVYNQKVKNCKKSRKTRCNQLSVDQYEKPQGFSVDFFKILAKIHNFKPDFQIIKKSHTAARKGPTVDVMMSSISSDSVMSSLFQEFSYIFITKTTTLDTFELLTHSFNFHTWIAVLTSLFVAFIVIFYMKLRLGIVRIHPRKELTRPALNVLQIVFGCPQKKLPRANFGRFLIILFIGLCLVLRICYWSQLVGFMTSRVDKMESRTVEDLIDGSYTVYTCSEDNFLIESETWNNIRVNTDCEMSSINYCEILQNSKQNVGFVTEKRMLATFTKICNELNLSVMIIDESKIMFTFTTEYFSFFNSQINDIIDKLVPTGLALYLMDQHTRDYYIVDDETKKNNVKILNLEDFKFLVILWIILAGISIVLFILEYSIAAVKEILIYFLRKSYSSLAL</sequence>
<evidence type="ECO:0000256" key="5">
    <source>
        <dbReference type="ARBA" id="ARBA00023136"/>
    </source>
</evidence>
<keyword evidence="11" id="KW-1185">Reference proteome</keyword>
<keyword evidence="7" id="KW-0325">Glycoprotein</keyword>
<evidence type="ECO:0008006" key="12">
    <source>
        <dbReference type="Google" id="ProtNLM"/>
    </source>
</evidence>
<evidence type="ECO:0000313" key="11">
    <source>
        <dbReference type="Proteomes" id="UP001153620"/>
    </source>
</evidence>
<dbReference type="Proteomes" id="UP001153620">
    <property type="component" value="Chromosome 4"/>
</dbReference>
<dbReference type="OrthoDB" id="7725497at2759"/>
<keyword evidence="3 8" id="KW-0812">Transmembrane</keyword>
<evidence type="ECO:0000256" key="4">
    <source>
        <dbReference type="ARBA" id="ARBA00022989"/>
    </source>
</evidence>
<dbReference type="EMBL" id="OU895880">
    <property type="protein sequence ID" value="CAG9810558.1"/>
    <property type="molecule type" value="Genomic_DNA"/>
</dbReference>
<name>A0A9N9WXY7_9DIPT</name>
<reference evidence="10" key="2">
    <citation type="submission" date="2022-10" db="EMBL/GenBank/DDBJ databases">
        <authorList>
            <consortium name="ENA_rothamsted_submissions"/>
            <consortium name="culmorum"/>
            <person name="King R."/>
        </authorList>
    </citation>
    <scope>NUCLEOTIDE SEQUENCE</scope>
</reference>
<keyword evidence="2" id="KW-1003">Cell membrane</keyword>
<feature type="transmembrane region" description="Helical" evidence="8">
    <location>
        <begin position="576"/>
        <end position="601"/>
    </location>
</feature>
<dbReference type="Gene3D" id="1.10.287.70">
    <property type="match status" value="1"/>
</dbReference>
<comment type="subcellular location">
    <subcellularLocation>
        <location evidence="1">Cell membrane</location>
        <topology evidence="1">Multi-pass membrane protein</topology>
    </subcellularLocation>
</comment>
<dbReference type="InterPro" id="IPR052192">
    <property type="entry name" value="Insect_Ionotropic_Sensory_Rcpt"/>
</dbReference>
<evidence type="ECO:0000313" key="10">
    <source>
        <dbReference type="EMBL" id="CAG9810558.1"/>
    </source>
</evidence>
<feature type="signal peptide" evidence="9">
    <location>
        <begin position="1"/>
        <end position="18"/>
    </location>
</feature>
<organism evidence="10 11">
    <name type="scientific">Chironomus riparius</name>
    <dbReference type="NCBI Taxonomy" id="315576"/>
    <lineage>
        <taxon>Eukaryota</taxon>
        <taxon>Metazoa</taxon>
        <taxon>Ecdysozoa</taxon>
        <taxon>Arthropoda</taxon>
        <taxon>Hexapoda</taxon>
        <taxon>Insecta</taxon>
        <taxon>Pterygota</taxon>
        <taxon>Neoptera</taxon>
        <taxon>Endopterygota</taxon>
        <taxon>Diptera</taxon>
        <taxon>Nematocera</taxon>
        <taxon>Chironomoidea</taxon>
        <taxon>Chironomidae</taxon>
        <taxon>Chironominae</taxon>
        <taxon>Chironomus</taxon>
    </lineage>
</organism>
<keyword evidence="5 8" id="KW-0472">Membrane</keyword>
<evidence type="ECO:0000256" key="7">
    <source>
        <dbReference type="ARBA" id="ARBA00023180"/>
    </source>
</evidence>
<keyword evidence="6" id="KW-0675">Receptor</keyword>
<keyword evidence="9" id="KW-0732">Signal</keyword>
<feature type="transmembrane region" description="Helical" evidence="8">
    <location>
        <begin position="333"/>
        <end position="353"/>
    </location>
</feature>
<evidence type="ECO:0000256" key="8">
    <source>
        <dbReference type="SAM" id="Phobius"/>
    </source>
</evidence>
<keyword evidence="4 8" id="KW-1133">Transmembrane helix</keyword>
<evidence type="ECO:0000256" key="9">
    <source>
        <dbReference type="SAM" id="SignalP"/>
    </source>
</evidence>
<accession>A0A9N9WXY7</accession>
<proteinExistence type="predicted"/>
<dbReference type="AlphaFoldDB" id="A0A9N9WXY7"/>
<dbReference type="PANTHER" id="PTHR42643:SF30">
    <property type="entry name" value="IONOTROPIC RECEPTOR 40A-RELATED"/>
    <property type="match status" value="1"/>
</dbReference>
<feature type="transmembrane region" description="Helical" evidence="8">
    <location>
        <begin position="395"/>
        <end position="414"/>
    </location>
</feature>
<dbReference type="PANTHER" id="PTHR42643">
    <property type="entry name" value="IONOTROPIC RECEPTOR 20A-RELATED"/>
    <property type="match status" value="1"/>
</dbReference>
<dbReference type="GO" id="GO:0005886">
    <property type="term" value="C:plasma membrane"/>
    <property type="evidence" value="ECO:0007669"/>
    <property type="project" value="UniProtKB-SubCell"/>
</dbReference>
<evidence type="ECO:0000256" key="2">
    <source>
        <dbReference type="ARBA" id="ARBA00022475"/>
    </source>
</evidence>
<feature type="chain" id="PRO_5040184516" description="Ionotropic receptor" evidence="9">
    <location>
        <begin position="19"/>
        <end position="618"/>
    </location>
</feature>
<evidence type="ECO:0000256" key="1">
    <source>
        <dbReference type="ARBA" id="ARBA00004651"/>
    </source>
</evidence>